<dbReference type="GO" id="GO:0008270">
    <property type="term" value="F:zinc ion binding"/>
    <property type="evidence" value="ECO:0007669"/>
    <property type="project" value="InterPro"/>
</dbReference>
<dbReference type="GO" id="GO:0004132">
    <property type="term" value="F:dCMP deaminase activity"/>
    <property type="evidence" value="ECO:0007669"/>
    <property type="project" value="InterPro"/>
</dbReference>
<evidence type="ECO:0000259" key="6">
    <source>
        <dbReference type="PROSITE" id="PS51747"/>
    </source>
</evidence>
<sequence>MVDEKSIIENDTNRMSKNEYYLAIALAVSKRSTCLKRRYGAVIVNNDEIVSTGYNGNPRGEENCCDRGNCKRMNLPSNSGHYDDCFSVHAEQNAMISASRNEMLGSTIFLAGEMYADGAWVEIEDAEPCPICCRMVKNSGIAKIVSKKGILELQK</sequence>
<name>A0A1G5X8G0_9EURY</name>
<organism evidence="7 8">
    <name type="scientific">Methanobrevibacter millerae</name>
    <dbReference type="NCBI Taxonomy" id="230361"/>
    <lineage>
        <taxon>Archaea</taxon>
        <taxon>Methanobacteriati</taxon>
        <taxon>Methanobacteriota</taxon>
        <taxon>Methanomada group</taxon>
        <taxon>Methanobacteria</taxon>
        <taxon>Methanobacteriales</taxon>
        <taxon>Methanobacteriaceae</taxon>
        <taxon>Methanobrevibacter</taxon>
    </lineage>
</organism>
<keyword evidence="5" id="KW-0862">Zinc</keyword>
<evidence type="ECO:0000313" key="7">
    <source>
        <dbReference type="EMBL" id="SDA66542.1"/>
    </source>
</evidence>
<dbReference type="InterPro" id="IPR016192">
    <property type="entry name" value="APOBEC/CMP_deaminase_Zn-bd"/>
</dbReference>
<dbReference type="InterPro" id="IPR016473">
    <property type="entry name" value="dCMP_deaminase"/>
</dbReference>
<dbReference type="InterPro" id="IPR016193">
    <property type="entry name" value="Cytidine_deaminase-like"/>
</dbReference>
<dbReference type="Gene3D" id="3.40.140.10">
    <property type="entry name" value="Cytidine Deaminase, domain 2"/>
    <property type="match status" value="1"/>
</dbReference>
<dbReference type="GO" id="GO:0006220">
    <property type="term" value="P:pyrimidine nucleotide metabolic process"/>
    <property type="evidence" value="ECO:0007669"/>
    <property type="project" value="InterPro"/>
</dbReference>
<feature type="domain" description="CMP/dCMP-type deaminase" evidence="6">
    <location>
        <begin position="16"/>
        <end position="155"/>
    </location>
</feature>
<dbReference type="RefSeq" id="WP_149732509.1">
    <property type="nucleotide sequence ID" value="NZ_FMXB01000019.1"/>
</dbReference>
<dbReference type="InterPro" id="IPR035105">
    <property type="entry name" value="Deoxycytidylate_deaminase_dom"/>
</dbReference>
<keyword evidence="8" id="KW-1185">Reference proteome</keyword>
<protein>
    <submittedName>
        <fullName evidence="7">dCMP deaminase</fullName>
    </submittedName>
</protein>
<dbReference type="PANTHER" id="PTHR11086:SF18">
    <property type="entry name" value="DEOXYCYTIDYLATE DEAMINASE"/>
    <property type="match status" value="1"/>
</dbReference>
<dbReference type="CDD" id="cd01286">
    <property type="entry name" value="deoxycytidylate_deaminase"/>
    <property type="match status" value="1"/>
</dbReference>
<evidence type="ECO:0000256" key="5">
    <source>
        <dbReference type="ARBA" id="ARBA00022833"/>
    </source>
</evidence>
<dbReference type="AlphaFoldDB" id="A0A1G5X8G0"/>
<dbReference type="OrthoDB" id="7284at2157"/>
<dbReference type="InterPro" id="IPR015517">
    <property type="entry name" value="dCMP_deaminase-rel"/>
</dbReference>
<dbReference type="SUPFAM" id="SSF53927">
    <property type="entry name" value="Cytidine deaminase-like"/>
    <property type="match status" value="1"/>
</dbReference>
<gene>
    <name evidence="7" type="ORF">SAMN02910315_02016</name>
</gene>
<dbReference type="EMBL" id="FMXB01000019">
    <property type="protein sequence ID" value="SDA66542.1"/>
    <property type="molecule type" value="Genomic_DNA"/>
</dbReference>
<keyword evidence="4" id="KW-0378">Hydrolase</keyword>
<dbReference type="PROSITE" id="PS00903">
    <property type="entry name" value="CYT_DCMP_DEAMINASES_1"/>
    <property type="match status" value="1"/>
</dbReference>
<reference evidence="7 8" key="1">
    <citation type="submission" date="2016-10" db="EMBL/GenBank/DDBJ databases">
        <authorList>
            <person name="Varghese N."/>
            <person name="Submissions S."/>
        </authorList>
    </citation>
    <scope>NUCLEOTIDE SEQUENCE [LARGE SCALE GENOMIC DNA]</scope>
    <source>
        <strain evidence="7 8">DSM 16643</strain>
    </source>
</reference>
<dbReference type="PANTHER" id="PTHR11086">
    <property type="entry name" value="DEOXYCYTIDYLATE DEAMINASE-RELATED"/>
    <property type="match status" value="1"/>
</dbReference>
<dbReference type="Proteomes" id="UP000323439">
    <property type="component" value="Unassembled WGS sequence"/>
</dbReference>
<dbReference type="GO" id="GO:0005737">
    <property type="term" value="C:cytoplasm"/>
    <property type="evidence" value="ECO:0007669"/>
    <property type="project" value="TreeGrafter"/>
</dbReference>
<accession>A0A1G5X8G0</accession>
<keyword evidence="3" id="KW-0479">Metal-binding</keyword>
<evidence type="ECO:0000256" key="3">
    <source>
        <dbReference type="ARBA" id="ARBA00022723"/>
    </source>
</evidence>
<dbReference type="InterPro" id="IPR002125">
    <property type="entry name" value="CMP_dCMP_dom"/>
</dbReference>
<evidence type="ECO:0000313" key="8">
    <source>
        <dbReference type="Proteomes" id="UP000323439"/>
    </source>
</evidence>
<comment type="similarity">
    <text evidence="2">Belongs to the cytidine and deoxycytidylate deaminase family.</text>
</comment>
<comment type="cofactor">
    <cofactor evidence="1">
        <name>Zn(2+)</name>
        <dbReference type="ChEBI" id="CHEBI:29105"/>
    </cofactor>
</comment>
<dbReference type="PIRSF" id="PIRSF006019">
    <property type="entry name" value="dCMP_deaminase"/>
    <property type="match status" value="1"/>
</dbReference>
<evidence type="ECO:0000256" key="1">
    <source>
        <dbReference type="ARBA" id="ARBA00001947"/>
    </source>
</evidence>
<evidence type="ECO:0000256" key="2">
    <source>
        <dbReference type="ARBA" id="ARBA00006576"/>
    </source>
</evidence>
<dbReference type="PROSITE" id="PS51747">
    <property type="entry name" value="CYT_DCMP_DEAMINASES_2"/>
    <property type="match status" value="1"/>
</dbReference>
<evidence type="ECO:0000256" key="4">
    <source>
        <dbReference type="ARBA" id="ARBA00022801"/>
    </source>
</evidence>
<proteinExistence type="inferred from homology"/>
<dbReference type="Pfam" id="PF00383">
    <property type="entry name" value="dCMP_cyt_deam_1"/>
    <property type="match status" value="1"/>
</dbReference>